<dbReference type="Proteomes" id="UP000460298">
    <property type="component" value="Unassembled WGS sequence"/>
</dbReference>
<accession>A0A833H4T3</accession>
<dbReference type="AlphaFoldDB" id="A0A833H4T3"/>
<gene>
    <name evidence="3" type="ORF">F9K24_01320</name>
</gene>
<dbReference type="PROSITE" id="PS50894">
    <property type="entry name" value="HPT"/>
    <property type="match status" value="1"/>
</dbReference>
<evidence type="ECO:0000313" key="3">
    <source>
        <dbReference type="EMBL" id="KAB2935396.1"/>
    </source>
</evidence>
<proteinExistence type="predicted"/>
<evidence type="ECO:0000259" key="2">
    <source>
        <dbReference type="PROSITE" id="PS50894"/>
    </source>
</evidence>
<evidence type="ECO:0000313" key="4">
    <source>
        <dbReference type="Proteomes" id="UP000460298"/>
    </source>
</evidence>
<protein>
    <submittedName>
        <fullName evidence="3">Hpt domain-containing protein</fullName>
    </submittedName>
</protein>
<keyword evidence="1" id="KW-0597">Phosphoprotein</keyword>
<sequence length="103" mass="11441">MSRIRLEVSKELEDIMPLFLDTVSKNISSIHDALQSGDFETVRTLGHRMKGAGGGYGFDRVTELGREIEIAAKESNAARCRSLNEELSQLMANTDIVFVDKPL</sequence>
<comment type="caution">
    <text evidence="3">The sequence shown here is derived from an EMBL/GenBank/DDBJ whole genome shotgun (WGS) entry which is preliminary data.</text>
</comment>
<dbReference type="Gene3D" id="1.20.120.160">
    <property type="entry name" value="HPT domain"/>
    <property type="match status" value="1"/>
</dbReference>
<dbReference type="RefSeq" id="WP_002774285.1">
    <property type="nucleotide sequence ID" value="NZ_JQDG01000060.1"/>
</dbReference>
<feature type="domain" description="HPt" evidence="2">
    <location>
        <begin position="8"/>
        <end position="103"/>
    </location>
</feature>
<dbReference type="GO" id="GO:0004672">
    <property type="term" value="F:protein kinase activity"/>
    <property type="evidence" value="ECO:0007669"/>
    <property type="project" value="UniProtKB-ARBA"/>
</dbReference>
<dbReference type="Pfam" id="PF01627">
    <property type="entry name" value="Hpt"/>
    <property type="match status" value="1"/>
</dbReference>
<dbReference type="OrthoDB" id="9814716at2"/>
<dbReference type="EMBL" id="WBUI01000001">
    <property type="protein sequence ID" value="KAB2935396.1"/>
    <property type="molecule type" value="Genomic_DNA"/>
</dbReference>
<dbReference type="InterPro" id="IPR036641">
    <property type="entry name" value="HPT_dom_sf"/>
</dbReference>
<feature type="modified residue" description="Phosphohistidine" evidence="1">
    <location>
        <position position="47"/>
    </location>
</feature>
<dbReference type="SUPFAM" id="SSF47226">
    <property type="entry name" value="Histidine-containing phosphotransfer domain, HPT domain"/>
    <property type="match status" value="1"/>
</dbReference>
<dbReference type="InterPro" id="IPR008207">
    <property type="entry name" value="Sig_transdc_His_kin_Hpt_dom"/>
</dbReference>
<reference evidence="3 4" key="1">
    <citation type="submission" date="2019-10" db="EMBL/GenBank/DDBJ databases">
        <title>Extracellular Electron Transfer in a Candidatus Methanoperedens spp. Enrichment Culture.</title>
        <authorList>
            <person name="Berger S."/>
            <person name="Rangel Shaw D."/>
            <person name="Berben T."/>
            <person name="In 'T Zandt M."/>
            <person name="Frank J."/>
            <person name="Reimann J."/>
            <person name="Jetten M.S.M."/>
            <person name="Welte C.U."/>
        </authorList>
    </citation>
    <scope>NUCLEOTIDE SEQUENCE [LARGE SCALE GENOMIC DNA]</scope>
    <source>
        <strain evidence="3">SB12</strain>
    </source>
</reference>
<name>A0A833H4T3_9LEPT</name>
<organism evidence="3 4">
    <name type="scientific">Leptonema illini</name>
    <dbReference type="NCBI Taxonomy" id="183"/>
    <lineage>
        <taxon>Bacteria</taxon>
        <taxon>Pseudomonadati</taxon>
        <taxon>Spirochaetota</taxon>
        <taxon>Spirochaetia</taxon>
        <taxon>Leptospirales</taxon>
        <taxon>Leptospiraceae</taxon>
        <taxon>Leptonema</taxon>
    </lineage>
</organism>
<dbReference type="GO" id="GO:0000160">
    <property type="term" value="P:phosphorelay signal transduction system"/>
    <property type="evidence" value="ECO:0007669"/>
    <property type="project" value="InterPro"/>
</dbReference>
<evidence type="ECO:0000256" key="1">
    <source>
        <dbReference type="PROSITE-ProRule" id="PRU00110"/>
    </source>
</evidence>